<dbReference type="PROSITE" id="PS01302">
    <property type="entry name" value="UPF0758"/>
    <property type="match status" value="1"/>
</dbReference>
<protein>
    <submittedName>
        <fullName evidence="8">DNA repair protein RadC family protein</fullName>
    </submittedName>
</protein>
<dbReference type="Proteomes" id="UP000003705">
    <property type="component" value="Unassembled WGS sequence"/>
</dbReference>
<dbReference type="RefSeq" id="WP_005957844.1">
    <property type="nucleotide sequence ID" value="NZ_AENP01000028.1"/>
</dbReference>
<dbReference type="PROSITE" id="PS50249">
    <property type="entry name" value="MPN"/>
    <property type="match status" value="1"/>
</dbReference>
<evidence type="ECO:0000256" key="5">
    <source>
        <dbReference type="ARBA" id="ARBA00022833"/>
    </source>
</evidence>
<accession>E4L0N9</accession>
<gene>
    <name evidence="8" type="ORF">HMPREF9286_1111</name>
</gene>
<dbReference type="Pfam" id="PF04002">
    <property type="entry name" value="RadC"/>
    <property type="match status" value="1"/>
</dbReference>
<proteinExistence type="inferred from homology"/>
<dbReference type="CDD" id="cd08071">
    <property type="entry name" value="MPN_DUF2466"/>
    <property type="match status" value="1"/>
</dbReference>
<dbReference type="SUPFAM" id="SSF102712">
    <property type="entry name" value="JAB1/MPN domain"/>
    <property type="match status" value="1"/>
</dbReference>
<reference evidence="8 9" key="1">
    <citation type="submission" date="2010-10" db="EMBL/GenBank/DDBJ databases">
        <authorList>
            <person name="Durkin A.S."/>
            <person name="Madupu R."/>
            <person name="Torralba M."/>
            <person name="Gillis M."/>
            <person name="Methe B."/>
            <person name="Sutton G."/>
            <person name="Nelson K.E."/>
        </authorList>
    </citation>
    <scope>NUCLEOTIDE SEQUENCE [LARGE SCALE GENOMIC DNA]</scope>
    <source>
        <strain evidence="8 9">ACS-146-V-Sch2b</strain>
    </source>
</reference>
<dbReference type="InterPro" id="IPR025657">
    <property type="entry name" value="RadC_JAB"/>
</dbReference>
<dbReference type="AlphaFoldDB" id="E4L0N9"/>
<keyword evidence="5" id="KW-0862">Zinc</keyword>
<dbReference type="InterPro" id="IPR001405">
    <property type="entry name" value="UPF0758"/>
</dbReference>
<comment type="caution">
    <text evidence="8">The sequence shown here is derived from an EMBL/GenBank/DDBJ whole genome shotgun (WGS) entry which is preliminary data.</text>
</comment>
<evidence type="ECO:0000256" key="2">
    <source>
        <dbReference type="ARBA" id="ARBA00022670"/>
    </source>
</evidence>
<dbReference type="InterPro" id="IPR037518">
    <property type="entry name" value="MPN"/>
</dbReference>
<comment type="similarity">
    <text evidence="1">Belongs to the UPF0758 family.</text>
</comment>
<dbReference type="OrthoDB" id="9804482at2"/>
<name>E4L0N9_9FIRM</name>
<evidence type="ECO:0000313" key="9">
    <source>
        <dbReference type="Proteomes" id="UP000003705"/>
    </source>
</evidence>
<evidence type="ECO:0000256" key="3">
    <source>
        <dbReference type="ARBA" id="ARBA00022723"/>
    </source>
</evidence>
<evidence type="ECO:0000313" key="8">
    <source>
        <dbReference type="EMBL" id="EFR32326.1"/>
    </source>
</evidence>
<evidence type="ECO:0000259" key="7">
    <source>
        <dbReference type="PROSITE" id="PS50249"/>
    </source>
</evidence>
<keyword evidence="4" id="KW-0378">Hydrolase</keyword>
<keyword evidence="3" id="KW-0479">Metal-binding</keyword>
<dbReference type="PANTHER" id="PTHR30471">
    <property type="entry name" value="DNA REPAIR PROTEIN RADC"/>
    <property type="match status" value="1"/>
</dbReference>
<evidence type="ECO:0000256" key="1">
    <source>
        <dbReference type="ARBA" id="ARBA00010243"/>
    </source>
</evidence>
<organism evidence="8 9">
    <name type="scientific">Peptoniphilus harei ACS-146-V-Sch2b</name>
    <dbReference type="NCBI Taxonomy" id="908338"/>
    <lineage>
        <taxon>Bacteria</taxon>
        <taxon>Bacillati</taxon>
        <taxon>Bacillota</taxon>
        <taxon>Tissierellia</taxon>
        <taxon>Tissierellales</taxon>
        <taxon>Peptoniphilaceae</taxon>
        <taxon>Peptoniphilus</taxon>
    </lineage>
</organism>
<evidence type="ECO:0000256" key="4">
    <source>
        <dbReference type="ARBA" id="ARBA00022801"/>
    </source>
</evidence>
<keyword evidence="6" id="KW-0482">Metalloprotease</keyword>
<dbReference type="PANTHER" id="PTHR30471:SF3">
    <property type="entry name" value="UPF0758 PROTEIN YEES-RELATED"/>
    <property type="match status" value="1"/>
</dbReference>
<evidence type="ECO:0000256" key="6">
    <source>
        <dbReference type="ARBA" id="ARBA00023049"/>
    </source>
</evidence>
<sequence length="148" mass="16657">MKVITRYTVKLVKEDCKRYEVENPVRSVTSAVNLLNRVFDFENLPTEMLVMVALDVKKKVIGTFVISQGTINMTPVSPREVFQKAFLANAHSIIVAHNHPSGDPEPSKQDIAFTRDLMEAGKIMDIQICDSIILGHNSYYSFLEDGLI</sequence>
<keyword evidence="9" id="KW-1185">Reference proteome</keyword>
<keyword evidence="2" id="KW-0645">Protease</keyword>
<dbReference type="GO" id="GO:0006508">
    <property type="term" value="P:proteolysis"/>
    <property type="evidence" value="ECO:0007669"/>
    <property type="project" value="UniProtKB-KW"/>
</dbReference>
<dbReference type="GO" id="GO:0008237">
    <property type="term" value="F:metallopeptidase activity"/>
    <property type="evidence" value="ECO:0007669"/>
    <property type="project" value="UniProtKB-KW"/>
</dbReference>
<dbReference type="GO" id="GO:0046872">
    <property type="term" value="F:metal ion binding"/>
    <property type="evidence" value="ECO:0007669"/>
    <property type="project" value="UniProtKB-KW"/>
</dbReference>
<dbReference type="EMBL" id="AENP01000028">
    <property type="protein sequence ID" value="EFR32326.1"/>
    <property type="molecule type" value="Genomic_DNA"/>
</dbReference>
<feature type="domain" description="MPN" evidence="7">
    <location>
        <begin position="27"/>
        <end position="148"/>
    </location>
</feature>
<dbReference type="Gene3D" id="3.40.140.10">
    <property type="entry name" value="Cytidine Deaminase, domain 2"/>
    <property type="match status" value="1"/>
</dbReference>
<dbReference type="InterPro" id="IPR020891">
    <property type="entry name" value="UPF0758_CS"/>
</dbReference>
<dbReference type="eggNOG" id="COG2003">
    <property type="taxonomic scope" value="Bacteria"/>
</dbReference>